<organism evidence="1 2">
    <name type="scientific">Kibdelosporangium banguiense</name>
    <dbReference type="NCBI Taxonomy" id="1365924"/>
    <lineage>
        <taxon>Bacteria</taxon>
        <taxon>Bacillati</taxon>
        <taxon>Actinomycetota</taxon>
        <taxon>Actinomycetes</taxon>
        <taxon>Pseudonocardiales</taxon>
        <taxon>Pseudonocardiaceae</taxon>
        <taxon>Kibdelosporangium</taxon>
    </lineage>
</organism>
<dbReference type="NCBIfam" id="NF005909">
    <property type="entry name" value="PRK07890.1"/>
    <property type="match status" value="1"/>
</dbReference>
<dbReference type="Gene3D" id="3.40.50.720">
    <property type="entry name" value="NAD(P)-binding Rossmann-like Domain"/>
    <property type="match status" value="1"/>
</dbReference>
<comment type="caution">
    <text evidence="1">The sequence shown here is derived from an EMBL/GenBank/DDBJ whole genome shotgun (WGS) entry which is preliminary data.</text>
</comment>
<dbReference type="SUPFAM" id="SSF51735">
    <property type="entry name" value="NAD(P)-binding Rossmann-fold domains"/>
    <property type="match status" value="1"/>
</dbReference>
<dbReference type="InterPro" id="IPR002347">
    <property type="entry name" value="SDR_fam"/>
</dbReference>
<evidence type="ECO:0000313" key="2">
    <source>
        <dbReference type="Proteomes" id="UP001519332"/>
    </source>
</evidence>
<name>A0ABS4U265_9PSEU</name>
<dbReference type="EMBL" id="JAGINW010000001">
    <property type="protein sequence ID" value="MBP2330742.1"/>
    <property type="molecule type" value="Genomic_DNA"/>
</dbReference>
<proteinExistence type="predicted"/>
<sequence>MLLQDKVVVVSGIGPGLGRSIAVQCAAQGADIVLAARTESRLTEVAKEVTDLGRRAVTVPADISSDEDAARLVQTAVESFGRVDALVNNAFAMPPMGDLDAIPFDGVRQGFETNVLGALRLTNLFRPALTASRGSVVMVSSMVIRHSKPTFGAYKMTKSALLAMAQSLATELGPQGVRVNTVAPGYIWADNVKFYFSYLAKERGVTPQQVYDEVAADIDLRKLPEPDEVADAIVFLVSDLARAITGQCLDVNGGEYHH</sequence>
<dbReference type="PRINTS" id="PR00080">
    <property type="entry name" value="SDRFAMILY"/>
</dbReference>
<reference evidence="1 2" key="1">
    <citation type="submission" date="2021-03" db="EMBL/GenBank/DDBJ databases">
        <title>Sequencing the genomes of 1000 actinobacteria strains.</title>
        <authorList>
            <person name="Klenk H.-P."/>
        </authorList>
    </citation>
    <scope>NUCLEOTIDE SEQUENCE [LARGE SCALE GENOMIC DNA]</scope>
    <source>
        <strain evidence="1 2">DSM 46670</strain>
    </source>
</reference>
<evidence type="ECO:0000313" key="1">
    <source>
        <dbReference type="EMBL" id="MBP2330742.1"/>
    </source>
</evidence>
<dbReference type="Pfam" id="PF13561">
    <property type="entry name" value="adh_short_C2"/>
    <property type="match status" value="1"/>
</dbReference>
<dbReference type="Proteomes" id="UP001519332">
    <property type="component" value="Unassembled WGS sequence"/>
</dbReference>
<accession>A0ABS4U265</accession>
<dbReference type="PANTHER" id="PTHR43975:SF2">
    <property type="entry name" value="EG:BACR7A4.14 PROTEIN-RELATED"/>
    <property type="match status" value="1"/>
</dbReference>
<dbReference type="RefSeq" id="WP_209647407.1">
    <property type="nucleotide sequence ID" value="NZ_JAGINW010000001.1"/>
</dbReference>
<gene>
    <name evidence="1" type="ORF">JOF56_011127</name>
</gene>
<protein>
    <submittedName>
        <fullName evidence="1">NAD(P)-dependent dehydrogenase (Short-subunit alcohol dehydrogenase family)</fullName>
    </submittedName>
</protein>
<dbReference type="PANTHER" id="PTHR43975">
    <property type="entry name" value="ZGC:101858"/>
    <property type="match status" value="1"/>
</dbReference>
<dbReference type="InterPro" id="IPR036291">
    <property type="entry name" value="NAD(P)-bd_dom_sf"/>
</dbReference>
<dbReference type="PRINTS" id="PR00081">
    <property type="entry name" value="GDHRDH"/>
</dbReference>
<keyword evidence="2" id="KW-1185">Reference proteome</keyword>